<evidence type="ECO:0000313" key="1">
    <source>
        <dbReference type="EMBL" id="KAI3777140.1"/>
    </source>
</evidence>
<name>A0ACB9G253_9ASTR</name>
<sequence length="293" mass="34126">MFCGLILRIRTLGSGLELRESSHQSSSVCSGLLSKGVAVRYPLWRKWETPKTPTEVRSFLGQAGYYRRFIQDFSKIANPLTTLTQKAVKFEWSQKQGEAFKTLKQKLGTAPILALPEGNDDFIIYCDASRIGLGCVLMQREKVIAYASRQLKVHEKNYTTHDLELGAIMFALKIWRHYLYGTKCVIYTDHKSLQHLFNQKELNMRQRRWMELTNDYDCEIKYHPGKSNVVADALSWKERIKPIKIRALRLEIKRDWMDQIKEIQFQALHEDNIKKERMVGKEKLLNKGNDGIL</sequence>
<reference evidence="1 2" key="2">
    <citation type="journal article" date="2022" name="Mol. Ecol. Resour.">
        <title>The genomes of chicory, endive, great burdock and yacon provide insights into Asteraceae paleo-polyploidization history and plant inulin production.</title>
        <authorList>
            <person name="Fan W."/>
            <person name="Wang S."/>
            <person name="Wang H."/>
            <person name="Wang A."/>
            <person name="Jiang F."/>
            <person name="Liu H."/>
            <person name="Zhao H."/>
            <person name="Xu D."/>
            <person name="Zhang Y."/>
        </authorList>
    </citation>
    <scope>NUCLEOTIDE SEQUENCE [LARGE SCALE GENOMIC DNA]</scope>
    <source>
        <strain evidence="2">cv. Yunnan</strain>
        <tissue evidence="1">Leaves</tissue>
    </source>
</reference>
<dbReference type="Proteomes" id="UP001056120">
    <property type="component" value="Linkage Group LG15"/>
</dbReference>
<keyword evidence="2" id="KW-1185">Reference proteome</keyword>
<evidence type="ECO:0000313" key="2">
    <source>
        <dbReference type="Proteomes" id="UP001056120"/>
    </source>
</evidence>
<gene>
    <name evidence="1" type="ORF">L1987_46934</name>
</gene>
<reference evidence="2" key="1">
    <citation type="journal article" date="2022" name="Mol. Ecol. Resour.">
        <title>The genomes of chicory, endive, great burdock and yacon provide insights into Asteraceae palaeo-polyploidization history and plant inulin production.</title>
        <authorList>
            <person name="Fan W."/>
            <person name="Wang S."/>
            <person name="Wang H."/>
            <person name="Wang A."/>
            <person name="Jiang F."/>
            <person name="Liu H."/>
            <person name="Zhao H."/>
            <person name="Xu D."/>
            <person name="Zhang Y."/>
        </authorList>
    </citation>
    <scope>NUCLEOTIDE SEQUENCE [LARGE SCALE GENOMIC DNA]</scope>
    <source>
        <strain evidence="2">cv. Yunnan</strain>
    </source>
</reference>
<organism evidence="1 2">
    <name type="scientific">Smallanthus sonchifolius</name>
    <dbReference type="NCBI Taxonomy" id="185202"/>
    <lineage>
        <taxon>Eukaryota</taxon>
        <taxon>Viridiplantae</taxon>
        <taxon>Streptophyta</taxon>
        <taxon>Embryophyta</taxon>
        <taxon>Tracheophyta</taxon>
        <taxon>Spermatophyta</taxon>
        <taxon>Magnoliopsida</taxon>
        <taxon>eudicotyledons</taxon>
        <taxon>Gunneridae</taxon>
        <taxon>Pentapetalae</taxon>
        <taxon>asterids</taxon>
        <taxon>campanulids</taxon>
        <taxon>Asterales</taxon>
        <taxon>Asteraceae</taxon>
        <taxon>Asteroideae</taxon>
        <taxon>Heliantheae alliance</taxon>
        <taxon>Millerieae</taxon>
        <taxon>Smallanthus</taxon>
    </lineage>
</organism>
<protein>
    <submittedName>
        <fullName evidence="1">Uncharacterized protein</fullName>
    </submittedName>
</protein>
<proteinExistence type="predicted"/>
<dbReference type="EMBL" id="CM042032">
    <property type="protein sequence ID" value="KAI3777140.1"/>
    <property type="molecule type" value="Genomic_DNA"/>
</dbReference>
<comment type="caution">
    <text evidence="1">The sequence shown here is derived from an EMBL/GenBank/DDBJ whole genome shotgun (WGS) entry which is preliminary data.</text>
</comment>
<accession>A0ACB9G253</accession>